<reference evidence="1" key="1">
    <citation type="submission" date="2021-05" db="EMBL/GenBank/DDBJ databases">
        <authorList>
            <person name="Scholz U."/>
            <person name="Mascher M."/>
            <person name="Fiebig A."/>
        </authorList>
    </citation>
    <scope>NUCLEOTIDE SEQUENCE [LARGE SCALE GENOMIC DNA]</scope>
</reference>
<evidence type="ECO:0000313" key="2">
    <source>
        <dbReference type="Proteomes" id="UP001732700"/>
    </source>
</evidence>
<keyword evidence="2" id="KW-1185">Reference proteome</keyword>
<name>A0ACD5WCI2_AVESA</name>
<protein>
    <submittedName>
        <fullName evidence="1">Uncharacterized protein</fullName>
    </submittedName>
</protein>
<sequence length="317" mass="34895">MRIRRCVSRALGSFASAPALPRFELPPPPPPPAHAGSVAASATSCSSTLEPCKLSLSPWDLMDQLHPSDPQGEKIFLETYFVAVAWRASWLFQSSMPAACSIKEEEQQEEDMADSAVFELHVCEKNAARKKKGVKPSMNKVRKIKAEESDATAGGETPVWRCKRNGGKTWFCRRPASRPNSFCSYHSDQRPKRKRDTDVGEGFYYYAGFGSRSKRHRVSGSSTDAVPEPQPAGQKEEAAPEEEKHIDSTAGLAEADNGADYQPVPPASDVDGMAGIAGWDEESSEDDAVKSQGIRRKSPLKKRWRKPVKARSLKSLM</sequence>
<accession>A0ACD5WCI2</accession>
<dbReference type="Proteomes" id="UP001732700">
    <property type="component" value="Chromosome 4A"/>
</dbReference>
<dbReference type="EnsemblPlants" id="AVESA.00010b.r2.4AG0617620.1">
    <property type="protein sequence ID" value="AVESA.00010b.r2.4AG0617620.1.CDS"/>
    <property type="gene ID" value="AVESA.00010b.r2.4AG0617620"/>
</dbReference>
<proteinExistence type="predicted"/>
<organism evidence="1 2">
    <name type="scientific">Avena sativa</name>
    <name type="common">Oat</name>
    <dbReference type="NCBI Taxonomy" id="4498"/>
    <lineage>
        <taxon>Eukaryota</taxon>
        <taxon>Viridiplantae</taxon>
        <taxon>Streptophyta</taxon>
        <taxon>Embryophyta</taxon>
        <taxon>Tracheophyta</taxon>
        <taxon>Spermatophyta</taxon>
        <taxon>Magnoliopsida</taxon>
        <taxon>Liliopsida</taxon>
        <taxon>Poales</taxon>
        <taxon>Poaceae</taxon>
        <taxon>BOP clade</taxon>
        <taxon>Pooideae</taxon>
        <taxon>Poodae</taxon>
        <taxon>Poeae</taxon>
        <taxon>Poeae Chloroplast Group 1 (Aveneae type)</taxon>
        <taxon>Aveninae</taxon>
        <taxon>Avena</taxon>
    </lineage>
</organism>
<evidence type="ECO:0000313" key="1">
    <source>
        <dbReference type="EnsemblPlants" id="AVESA.00010b.r2.4AG0617620.1.CDS"/>
    </source>
</evidence>
<reference evidence="1" key="2">
    <citation type="submission" date="2025-09" db="UniProtKB">
        <authorList>
            <consortium name="EnsemblPlants"/>
        </authorList>
    </citation>
    <scope>IDENTIFICATION</scope>
</reference>